<dbReference type="PRINTS" id="PR00625">
    <property type="entry name" value="JDOMAIN"/>
</dbReference>
<accession>A0A8H7I1T8</accession>
<proteinExistence type="inferred from homology"/>
<comment type="similarity">
    <text evidence="4">Belongs to the DPH4 family.</text>
</comment>
<dbReference type="PANTHER" id="PTHR21454:SF49">
    <property type="entry name" value="RE24848P"/>
    <property type="match status" value="1"/>
</dbReference>
<reference evidence="11" key="1">
    <citation type="submission" date="2020-09" db="EMBL/GenBank/DDBJ databases">
        <title>Comparative genome analyses of four rice-infecting Rhizoctonia solani isolates reveal extensive enrichment of homogalacturonan modification genes.</title>
        <authorList>
            <person name="Lee D.-Y."/>
            <person name="Jeon J."/>
            <person name="Kim K.-T."/>
            <person name="Cheong K."/>
            <person name="Song H."/>
            <person name="Choi G."/>
            <person name="Ko J."/>
            <person name="Opiyo S.O."/>
            <person name="Zuo S."/>
            <person name="Madhav S."/>
            <person name="Lee Y.-H."/>
            <person name="Wang G.-L."/>
        </authorList>
    </citation>
    <scope>NUCLEOTIDE SEQUENCE</scope>
    <source>
        <strain evidence="11">AG1-IA WGL</strain>
    </source>
</reference>
<dbReference type="InterPro" id="IPR036869">
    <property type="entry name" value="J_dom_sf"/>
</dbReference>
<dbReference type="PANTHER" id="PTHR21454">
    <property type="entry name" value="DPH3 HOMOLOG-RELATED"/>
    <property type="match status" value="1"/>
</dbReference>
<dbReference type="AlphaFoldDB" id="A0A8H7I1T8"/>
<comment type="function">
    <text evidence="1">Required for the first step of diphthamide biosynthesis, the transfer of 3-amino-3-carboxypropyl from S-adenosyl-L-methionine to a histidine residue. Diphthamide is a post-translational modification of histidine which occurs in elongation factor 2.</text>
</comment>
<dbReference type="EMBL" id="JACYCD010000022">
    <property type="protein sequence ID" value="KAF8713691.1"/>
    <property type="molecule type" value="Genomic_DNA"/>
</dbReference>
<dbReference type="UniPathway" id="UPA00559"/>
<name>A0A8H7I1T8_9AGAM</name>
<dbReference type="GO" id="GO:0005737">
    <property type="term" value="C:cytoplasm"/>
    <property type="evidence" value="ECO:0007669"/>
    <property type="project" value="UniProtKB-SubCell"/>
</dbReference>
<evidence type="ECO:0000313" key="11">
    <source>
        <dbReference type="EMBL" id="KAF8713691.1"/>
    </source>
</evidence>
<evidence type="ECO:0000259" key="10">
    <source>
        <dbReference type="PROSITE" id="PS51074"/>
    </source>
</evidence>
<dbReference type="Pfam" id="PF00226">
    <property type="entry name" value="DnaJ"/>
    <property type="match status" value="1"/>
</dbReference>
<dbReference type="Gene3D" id="3.10.660.10">
    <property type="entry name" value="DPH Zinc finger"/>
    <property type="match status" value="1"/>
</dbReference>
<evidence type="ECO:0000256" key="2">
    <source>
        <dbReference type="ARBA" id="ARBA00004123"/>
    </source>
</evidence>
<evidence type="ECO:0000313" key="12">
    <source>
        <dbReference type="Proteomes" id="UP000602905"/>
    </source>
</evidence>
<dbReference type="GO" id="GO:0017183">
    <property type="term" value="P:protein histidyl modification to diphthamide"/>
    <property type="evidence" value="ECO:0007669"/>
    <property type="project" value="UniProtKB-UniPathway"/>
</dbReference>
<evidence type="ECO:0000256" key="3">
    <source>
        <dbReference type="ARBA" id="ARBA00004496"/>
    </source>
</evidence>
<keyword evidence="7" id="KW-0408">Iron</keyword>
<protein>
    <recommendedName>
        <fullName evidence="5">Diphthamide biosynthesis protein 4</fullName>
    </recommendedName>
</protein>
<feature type="non-terminal residue" evidence="11">
    <location>
        <position position="1"/>
    </location>
</feature>
<evidence type="ECO:0000259" key="9">
    <source>
        <dbReference type="PROSITE" id="PS50076"/>
    </source>
</evidence>
<dbReference type="SUPFAM" id="SSF144217">
    <property type="entry name" value="CSL zinc finger"/>
    <property type="match status" value="1"/>
</dbReference>
<dbReference type="PROSITE" id="PS50076">
    <property type="entry name" value="DNAJ_2"/>
    <property type="match status" value="1"/>
</dbReference>
<dbReference type="GO" id="GO:0005634">
    <property type="term" value="C:nucleus"/>
    <property type="evidence" value="ECO:0007669"/>
    <property type="project" value="UniProtKB-SubCell"/>
</dbReference>
<feature type="domain" description="J" evidence="9">
    <location>
        <begin position="12"/>
        <end position="81"/>
    </location>
</feature>
<dbReference type="GO" id="GO:0046872">
    <property type="term" value="F:metal ion binding"/>
    <property type="evidence" value="ECO:0007669"/>
    <property type="project" value="UniProtKB-KW"/>
</dbReference>
<dbReference type="PROSITE" id="PS51074">
    <property type="entry name" value="DPH_MB"/>
    <property type="match status" value="1"/>
</dbReference>
<keyword evidence="6" id="KW-0479">Metal-binding</keyword>
<evidence type="ECO:0000256" key="1">
    <source>
        <dbReference type="ARBA" id="ARBA00003474"/>
    </source>
</evidence>
<comment type="subcellular location">
    <subcellularLocation>
        <location evidence="3">Cytoplasm</location>
    </subcellularLocation>
    <subcellularLocation>
        <location evidence="2">Nucleus</location>
    </subcellularLocation>
</comment>
<dbReference type="InterPro" id="IPR044248">
    <property type="entry name" value="DPH3/4-like"/>
</dbReference>
<organism evidence="11 12">
    <name type="scientific">Rhizoctonia solani</name>
    <dbReference type="NCBI Taxonomy" id="456999"/>
    <lineage>
        <taxon>Eukaryota</taxon>
        <taxon>Fungi</taxon>
        <taxon>Dikarya</taxon>
        <taxon>Basidiomycota</taxon>
        <taxon>Agaricomycotina</taxon>
        <taxon>Agaricomycetes</taxon>
        <taxon>Cantharellales</taxon>
        <taxon>Ceratobasidiaceae</taxon>
        <taxon>Rhizoctonia</taxon>
    </lineage>
</organism>
<dbReference type="Gene3D" id="1.10.287.110">
    <property type="entry name" value="DnaJ domain"/>
    <property type="match status" value="1"/>
</dbReference>
<evidence type="ECO:0000256" key="6">
    <source>
        <dbReference type="ARBA" id="ARBA00022723"/>
    </source>
</evidence>
<dbReference type="CDD" id="cd06257">
    <property type="entry name" value="DnaJ"/>
    <property type="match status" value="1"/>
</dbReference>
<gene>
    <name evidence="11" type="ORF">RHS03_00477</name>
</gene>
<sequence length="175" mass="19166">MNIGGSLMDLSDHYAVLGLSKDATPGEIRQSYRTALLRVHPDKQGQTRQESDSAGVAIIQIQDAYRTLSDPGLRVEYDQFLKQGRGRVTLTKVAQRPANEISLDEFTEELSGGDGGSSRWVHPCRCGNQFVIVEEELEKGVHYIGCTGCSEMVWVGYEAVDVMSDDETGGPVNLS</sequence>
<dbReference type="SMART" id="SM00271">
    <property type="entry name" value="DnaJ"/>
    <property type="match status" value="1"/>
</dbReference>
<evidence type="ECO:0000256" key="5">
    <source>
        <dbReference type="ARBA" id="ARBA00021797"/>
    </source>
</evidence>
<evidence type="ECO:0000256" key="7">
    <source>
        <dbReference type="ARBA" id="ARBA00023004"/>
    </source>
</evidence>
<dbReference type="Proteomes" id="UP000602905">
    <property type="component" value="Unassembled WGS sequence"/>
</dbReference>
<dbReference type="InterPro" id="IPR036671">
    <property type="entry name" value="DPH_MB_sf"/>
</dbReference>
<dbReference type="SUPFAM" id="SSF46565">
    <property type="entry name" value="Chaperone J-domain"/>
    <property type="match status" value="1"/>
</dbReference>
<dbReference type="Pfam" id="PF05207">
    <property type="entry name" value="Zn_ribbon_CSL"/>
    <property type="match status" value="1"/>
</dbReference>
<dbReference type="InterPro" id="IPR007872">
    <property type="entry name" value="DPH_MB_dom"/>
</dbReference>
<feature type="domain" description="DPH-type MB" evidence="10">
    <location>
        <begin position="97"/>
        <end position="158"/>
    </location>
</feature>
<dbReference type="InterPro" id="IPR001623">
    <property type="entry name" value="DnaJ_domain"/>
</dbReference>
<evidence type="ECO:0000256" key="8">
    <source>
        <dbReference type="ARBA" id="ARBA00023242"/>
    </source>
</evidence>
<dbReference type="OrthoDB" id="445556at2759"/>
<keyword evidence="8" id="KW-0539">Nucleus</keyword>
<evidence type="ECO:0000256" key="4">
    <source>
        <dbReference type="ARBA" id="ARBA00006169"/>
    </source>
</evidence>
<comment type="caution">
    <text evidence="11">The sequence shown here is derived from an EMBL/GenBank/DDBJ whole genome shotgun (WGS) entry which is preliminary data.</text>
</comment>